<evidence type="ECO:0000313" key="2">
    <source>
        <dbReference type="Proteomes" id="UP000287651"/>
    </source>
</evidence>
<reference evidence="1 2" key="1">
    <citation type="journal article" date="2014" name="Agronomy (Basel)">
        <title>A Draft Genome Sequence for Ensete ventricosum, the Drought-Tolerant Tree Against Hunger.</title>
        <authorList>
            <person name="Harrison J."/>
            <person name="Moore K.A."/>
            <person name="Paszkiewicz K."/>
            <person name="Jones T."/>
            <person name="Grant M."/>
            <person name="Ambacheew D."/>
            <person name="Muzemil S."/>
            <person name="Studholme D.J."/>
        </authorList>
    </citation>
    <scope>NUCLEOTIDE SEQUENCE [LARGE SCALE GENOMIC DNA]</scope>
</reference>
<dbReference type="Proteomes" id="UP000287651">
    <property type="component" value="Unassembled WGS sequence"/>
</dbReference>
<dbReference type="AlphaFoldDB" id="A0A426ZFM2"/>
<dbReference type="EMBL" id="AMZH03006869">
    <property type="protein sequence ID" value="RRT62751.1"/>
    <property type="molecule type" value="Genomic_DNA"/>
</dbReference>
<comment type="caution">
    <text evidence="1">The sequence shown here is derived from an EMBL/GenBank/DDBJ whole genome shotgun (WGS) entry which is preliminary data.</text>
</comment>
<evidence type="ECO:0000313" key="1">
    <source>
        <dbReference type="EMBL" id="RRT62751.1"/>
    </source>
</evidence>
<protein>
    <submittedName>
        <fullName evidence="1">Uncharacterized protein</fullName>
    </submittedName>
</protein>
<organism evidence="1 2">
    <name type="scientific">Ensete ventricosum</name>
    <name type="common">Abyssinian banana</name>
    <name type="synonym">Musa ensete</name>
    <dbReference type="NCBI Taxonomy" id="4639"/>
    <lineage>
        <taxon>Eukaryota</taxon>
        <taxon>Viridiplantae</taxon>
        <taxon>Streptophyta</taxon>
        <taxon>Embryophyta</taxon>
        <taxon>Tracheophyta</taxon>
        <taxon>Spermatophyta</taxon>
        <taxon>Magnoliopsida</taxon>
        <taxon>Liliopsida</taxon>
        <taxon>Zingiberales</taxon>
        <taxon>Musaceae</taxon>
        <taxon>Ensete</taxon>
    </lineage>
</organism>
<sequence length="66" mass="7061">MVSGEGVKVGKGGDGVLVRFELDEFDEMADAGSAGRRFVGRRHRDRPAAGLVTEDSNPCAQHCVPF</sequence>
<gene>
    <name evidence="1" type="ORF">B296_00019398</name>
</gene>
<name>A0A426ZFM2_ENSVE</name>
<proteinExistence type="predicted"/>
<accession>A0A426ZFM2</accession>